<dbReference type="GO" id="GO:1901135">
    <property type="term" value="P:carbohydrate derivative metabolic process"/>
    <property type="evidence" value="ECO:0007669"/>
    <property type="project" value="UniProtKB-ARBA"/>
</dbReference>
<keyword evidence="1" id="KW-0472">Membrane</keyword>
<gene>
    <name evidence="3" type="primary">pglJ</name>
</gene>
<reference evidence="4" key="1">
    <citation type="journal article" date="2014" name="DNA Res.">
        <title>A complete view of the genetic diversity of the Escherichia coli O-antigen biosynthesis gene cluster.</title>
        <authorList>
            <person name="Iguchi A."/>
            <person name="Iyoda S."/>
            <person name="Kikuchi T."/>
            <person name="Ogura Y."/>
            <person name="Katsura K."/>
            <person name="Ohnishi M."/>
            <person name="Hayashi T."/>
            <person name="Thomson N.R."/>
        </authorList>
    </citation>
    <scope>NUCLEOTIDE SEQUENCE</scope>
    <source>
        <strain evidence="4">H304</strain>
    </source>
</reference>
<accession>A0A0A8J345</accession>
<dbReference type="GO" id="GO:0016757">
    <property type="term" value="F:glycosyltransferase activity"/>
    <property type="evidence" value="ECO:0007669"/>
    <property type="project" value="InterPro"/>
</dbReference>
<dbReference type="PANTHER" id="PTHR12526:SF630">
    <property type="entry name" value="GLYCOSYLTRANSFERASE"/>
    <property type="match status" value="1"/>
</dbReference>
<dbReference type="PANTHER" id="PTHR12526">
    <property type="entry name" value="GLYCOSYLTRANSFERASE"/>
    <property type="match status" value="1"/>
</dbReference>
<feature type="transmembrane region" description="Helical" evidence="1">
    <location>
        <begin position="75"/>
        <end position="99"/>
    </location>
</feature>
<evidence type="ECO:0000256" key="1">
    <source>
        <dbReference type="SAM" id="Phobius"/>
    </source>
</evidence>
<reference evidence="3" key="2">
    <citation type="journal article" date="2016" name="PLoS ONE">
        <title>Comparison of O-Antigen Gene Clusters of All O-Serogroups of Escherichia coli and Proposal for Adopting a New Nomenclature for O-Typing.</title>
        <authorList>
            <person name="DebRoy C."/>
            <person name="Fratamico P.M."/>
            <person name="Yan X."/>
            <person name="Baranzoni G."/>
            <person name="Liu Y."/>
            <person name="Needleman D.S."/>
            <person name="Tebbs R."/>
            <person name="O'Connell C.D."/>
            <person name="Allred A."/>
            <person name="Swimley M."/>
            <person name="Mwangi M."/>
            <person name="Kapur V."/>
            <person name="Raygoza Garay J.A."/>
            <person name="Roberts E.L."/>
            <person name="Katani R."/>
        </authorList>
    </citation>
    <scope>NUCLEOTIDE SEQUENCE</scope>
    <source>
        <strain evidence="3">H 304</strain>
    </source>
</reference>
<evidence type="ECO:0000313" key="4">
    <source>
        <dbReference type="EMBL" id="BAQ00814.1"/>
    </source>
</evidence>
<dbReference type="RefSeq" id="WP_053888914.1">
    <property type="nucleotide sequence ID" value="NZ_CYAW01000058.1"/>
</dbReference>
<keyword evidence="1" id="KW-0812">Transmembrane</keyword>
<feature type="domain" description="Glycosyl transferase family 1" evidence="2">
    <location>
        <begin position="190"/>
        <end position="340"/>
    </location>
</feature>
<sequence length="369" mass="41513">MGTMKDFDEVVFVISSQDGGGGPKATETIMDSLAEYNIKRDLYIFNQRGRKNLSLINFFSAFRYIKRLSNNQKLIVFNSGGLGIGFLLNLIILILNVLFKRKIKSVQIYHNRIFSVETNKLNNLIRLAISDLIILMSDAFICVSNGIRNEILRSGFFRKKKKSCGYTIYNPLRSLNSSLKESHSLYPFEGPVILAVGRLCKQKGFDTLIKAHANILNTVKAHLVIVGEGTEYSKLENLVRNYSDSDYVHFWGYDNNIANHYSSADVFVLSSIHEGFGLVLLEAMSCGLPVISTNCPYGPEEILNFGEYGDIVNVSDIVGLSKSIIDVLNLPSDILQIRIKNGIERASEFSISNIGEQYIRLIKEFSFEE</sequence>
<organism evidence="4">
    <name type="scientific">Escherichia coli</name>
    <dbReference type="NCBI Taxonomy" id="562"/>
    <lineage>
        <taxon>Bacteria</taxon>
        <taxon>Pseudomonadati</taxon>
        <taxon>Pseudomonadota</taxon>
        <taxon>Gammaproteobacteria</taxon>
        <taxon>Enterobacterales</taxon>
        <taxon>Enterobacteriaceae</taxon>
        <taxon>Escherichia</taxon>
    </lineage>
</organism>
<dbReference type="EMBL" id="KJ778803">
    <property type="protein sequence ID" value="AIG62791.1"/>
    <property type="molecule type" value="Genomic_DNA"/>
</dbReference>
<dbReference type="SUPFAM" id="SSF53756">
    <property type="entry name" value="UDP-Glycosyltransferase/glycogen phosphorylase"/>
    <property type="match status" value="1"/>
</dbReference>
<evidence type="ECO:0000313" key="3">
    <source>
        <dbReference type="EMBL" id="AIG62791.1"/>
    </source>
</evidence>
<dbReference type="EMBL" id="AB811612">
    <property type="protein sequence ID" value="BAQ00814.1"/>
    <property type="molecule type" value="Genomic_DNA"/>
</dbReference>
<proteinExistence type="predicted"/>
<name>A0A0A8J345_ECOLX</name>
<dbReference type="InterPro" id="IPR001296">
    <property type="entry name" value="Glyco_trans_1"/>
</dbReference>
<dbReference type="AlphaFoldDB" id="A0A0A8J345"/>
<dbReference type="Pfam" id="PF00534">
    <property type="entry name" value="Glycos_transf_1"/>
    <property type="match status" value="1"/>
</dbReference>
<protein>
    <submittedName>
        <fullName evidence="3">N-acetylgalactosamine-N, N'-diacetylbacillosaminyl-diphospho-undecaprenol 4-alpha-N-acetylgalactosaminyltransferase</fullName>
    </submittedName>
    <submittedName>
        <fullName evidence="4">Putative glycosyltransferase</fullName>
    </submittedName>
</protein>
<keyword evidence="1" id="KW-1133">Transmembrane helix</keyword>
<dbReference type="CDD" id="cd03811">
    <property type="entry name" value="GT4_GT28_WabH-like"/>
    <property type="match status" value="1"/>
</dbReference>
<dbReference type="Gene3D" id="3.40.50.2000">
    <property type="entry name" value="Glycogen Phosphorylase B"/>
    <property type="match status" value="2"/>
</dbReference>
<keyword evidence="4" id="KW-0808">Transferase</keyword>
<evidence type="ECO:0000259" key="2">
    <source>
        <dbReference type="Pfam" id="PF00534"/>
    </source>
</evidence>